<dbReference type="PANTHER" id="PTHR43134:SF3">
    <property type="entry name" value="FLAGELLAR BIOSYNTHESIS PROTEIN FLHF"/>
    <property type="match status" value="1"/>
</dbReference>
<evidence type="ECO:0000256" key="3">
    <source>
        <dbReference type="ARBA" id="ARBA00014919"/>
    </source>
</evidence>
<dbReference type="InterPro" id="IPR027417">
    <property type="entry name" value="P-loop_NTPase"/>
</dbReference>
<keyword evidence="16" id="KW-0282">Flagellum</keyword>
<evidence type="ECO:0000256" key="13">
    <source>
        <dbReference type="NCBIfam" id="TIGR03499"/>
    </source>
</evidence>
<comment type="similarity">
    <text evidence="2">Belongs to the GTP-binding SRP family.</text>
</comment>
<evidence type="ECO:0000256" key="8">
    <source>
        <dbReference type="ARBA" id="ARBA00022927"/>
    </source>
</evidence>
<evidence type="ECO:0000256" key="1">
    <source>
        <dbReference type="ARBA" id="ARBA00004413"/>
    </source>
</evidence>
<keyword evidence="16" id="KW-0969">Cilium</keyword>
<dbReference type="GO" id="GO:0005525">
    <property type="term" value="F:GTP binding"/>
    <property type="evidence" value="ECO:0007669"/>
    <property type="project" value="UniProtKB-UniRule"/>
</dbReference>
<evidence type="ECO:0000259" key="14">
    <source>
        <dbReference type="SMART" id="SM00382"/>
    </source>
</evidence>
<dbReference type="InterPro" id="IPR003593">
    <property type="entry name" value="AAA+_ATPase"/>
</dbReference>
<dbReference type="GO" id="GO:0044781">
    <property type="term" value="P:bacterial-type flagellum organization"/>
    <property type="evidence" value="ECO:0007669"/>
    <property type="project" value="UniProtKB-UniRule"/>
</dbReference>
<sequence>MKVKKYVAPTMPEAMKKIRQELGTEAVILNSREVEKKSGFLGLFKKRNIEVIAALDPQPKPDKKQEVVTRPAAAKNRQAEDHVISEIRQLKNLVKEQAKEQFSYPVDYQEVYDHLLNQEIDADLAKEIIDNVIDKHTTKNNTAPVYETIWHDTRCELESRLGAVRFDGISNDGKVIQFVGPTGVGKTTTIAKVAASNVLTYKKRVALVTADTYRIAAVEQLKTYASILNVPLKIAYNAEDYQTAIREFASFDLILVDTAGRNFRDKKYVQELKEIVHFQESIETYLVLSLTAKSNDIMEIYNQFDHLPIKKIIFTKADETRQFGSIPNVALKKSAGVAFITNGQDVPDDIIEASPEVISDYILGDYCDT</sequence>
<dbReference type="NCBIfam" id="TIGR03499">
    <property type="entry name" value="FlhF"/>
    <property type="match status" value="1"/>
</dbReference>
<proteinExistence type="inferred from homology"/>
<dbReference type="GO" id="GO:0015031">
    <property type="term" value="P:protein transport"/>
    <property type="evidence" value="ECO:0007669"/>
    <property type="project" value="UniProtKB-KW"/>
</dbReference>
<dbReference type="InterPro" id="IPR047040">
    <property type="entry name" value="FlhF__GTPase_dom"/>
</dbReference>
<dbReference type="InterPro" id="IPR000897">
    <property type="entry name" value="SRP54_GTPase_dom"/>
</dbReference>
<evidence type="ECO:0000313" key="17">
    <source>
        <dbReference type="Proteomes" id="UP000306980"/>
    </source>
</evidence>
<evidence type="ECO:0000256" key="11">
    <source>
        <dbReference type="ARBA" id="ARBA00023225"/>
    </source>
</evidence>
<evidence type="ECO:0000256" key="12">
    <source>
        <dbReference type="ARBA" id="ARBA00025337"/>
    </source>
</evidence>
<feature type="domain" description="AAA+ ATPase" evidence="14">
    <location>
        <begin position="172"/>
        <end position="368"/>
    </location>
</feature>
<evidence type="ECO:0000256" key="10">
    <source>
        <dbReference type="ARBA" id="ARBA00023136"/>
    </source>
</evidence>
<keyword evidence="6" id="KW-0547">Nucleotide-binding</keyword>
<comment type="caution">
    <text evidence="16">The sequence shown here is derived from an EMBL/GenBank/DDBJ whole genome shotgun (WGS) entry which is preliminary data.</text>
</comment>
<keyword evidence="5" id="KW-1003">Cell membrane</keyword>
<dbReference type="Proteomes" id="UP000306980">
    <property type="component" value="Unassembled WGS sequence"/>
</dbReference>
<dbReference type="OrthoDB" id="9778554at2"/>
<keyword evidence="7" id="KW-1005">Bacterial flagellum biogenesis</keyword>
<dbReference type="GO" id="GO:0006614">
    <property type="term" value="P:SRP-dependent cotranslational protein targeting to membrane"/>
    <property type="evidence" value="ECO:0007669"/>
    <property type="project" value="UniProtKB-UniRule"/>
</dbReference>
<dbReference type="InterPro" id="IPR020006">
    <property type="entry name" value="FlhF"/>
</dbReference>
<keyword evidence="4" id="KW-0813">Transport</keyword>
<evidence type="ECO:0000313" key="16">
    <source>
        <dbReference type="EMBL" id="TMN23594.1"/>
    </source>
</evidence>
<keyword evidence="16" id="KW-0966">Cell projection</keyword>
<dbReference type="SUPFAM" id="SSF52540">
    <property type="entry name" value="P-loop containing nucleoside triphosphate hydrolases"/>
    <property type="match status" value="1"/>
</dbReference>
<evidence type="ECO:0000256" key="2">
    <source>
        <dbReference type="ARBA" id="ARBA00008531"/>
    </source>
</evidence>
<accession>A0A5S3QNT5</accession>
<dbReference type="CDD" id="cd17873">
    <property type="entry name" value="FlhF"/>
    <property type="match status" value="1"/>
</dbReference>
<name>A0A5S3QNT5_9BACI</name>
<comment type="subcellular location">
    <subcellularLocation>
        <location evidence="1">Cell membrane</location>
        <topology evidence="1">Peripheral membrane protein</topology>
        <orientation evidence="1">Cytoplasmic side</orientation>
    </subcellularLocation>
</comment>
<dbReference type="EMBL" id="VCIA01000001">
    <property type="protein sequence ID" value="TMN23594.1"/>
    <property type="molecule type" value="Genomic_DNA"/>
</dbReference>
<dbReference type="SMART" id="SM00962">
    <property type="entry name" value="SRP54"/>
    <property type="match status" value="1"/>
</dbReference>
<dbReference type="Gene3D" id="3.40.50.300">
    <property type="entry name" value="P-loop containing nucleotide triphosphate hydrolases"/>
    <property type="match status" value="1"/>
</dbReference>
<dbReference type="PANTHER" id="PTHR43134">
    <property type="entry name" value="SIGNAL RECOGNITION PARTICLE RECEPTOR SUBUNIT ALPHA"/>
    <property type="match status" value="1"/>
</dbReference>
<dbReference type="GO" id="GO:0003924">
    <property type="term" value="F:GTPase activity"/>
    <property type="evidence" value="ECO:0007669"/>
    <property type="project" value="UniProtKB-UniRule"/>
</dbReference>
<dbReference type="Pfam" id="PF00448">
    <property type="entry name" value="SRP54"/>
    <property type="match status" value="1"/>
</dbReference>
<evidence type="ECO:0000256" key="7">
    <source>
        <dbReference type="ARBA" id="ARBA00022795"/>
    </source>
</evidence>
<comment type="function">
    <text evidence="12">Necessary for flagellar biosynthesis. May be involved in translocation of the flagellum.</text>
</comment>
<gene>
    <name evidence="16" type="primary">flhF</name>
    <name evidence="16" type="ORF">FFL34_16915</name>
</gene>
<reference evidence="16 17" key="1">
    <citation type="submission" date="2019-05" db="EMBL/GenBank/DDBJ databases">
        <title>Genomic analysis of Lentibacillus sp. NKC220-2.</title>
        <authorList>
            <person name="Oh Y.J."/>
        </authorList>
    </citation>
    <scope>NUCLEOTIDE SEQUENCE [LARGE SCALE GENOMIC DNA]</scope>
    <source>
        <strain evidence="16 17">NKC220-2</strain>
    </source>
</reference>
<evidence type="ECO:0000259" key="15">
    <source>
        <dbReference type="SMART" id="SM00962"/>
    </source>
</evidence>
<dbReference type="RefSeq" id="WP_138604485.1">
    <property type="nucleotide sequence ID" value="NZ_VCIA01000001.1"/>
</dbReference>
<organism evidence="16 17">
    <name type="scientific">Lentibacillus cibarius</name>
    <dbReference type="NCBI Taxonomy" id="2583219"/>
    <lineage>
        <taxon>Bacteria</taxon>
        <taxon>Bacillati</taxon>
        <taxon>Bacillota</taxon>
        <taxon>Bacilli</taxon>
        <taxon>Bacillales</taxon>
        <taxon>Bacillaceae</taxon>
        <taxon>Lentibacillus</taxon>
    </lineage>
</organism>
<evidence type="ECO:0000256" key="9">
    <source>
        <dbReference type="ARBA" id="ARBA00023134"/>
    </source>
</evidence>
<keyword evidence="10" id="KW-0472">Membrane</keyword>
<evidence type="ECO:0000256" key="5">
    <source>
        <dbReference type="ARBA" id="ARBA00022475"/>
    </source>
</evidence>
<evidence type="ECO:0000256" key="6">
    <source>
        <dbReference type="ARBA" id="ARBA00022741"/>
    </source>
</evidence>
<keyword evidence="8" id="KW-0653">Protein transport</keyword>
<keyword evidence="9" id="KW-0342">GTP-binding</keyword>
<dbReference type="AlphaFoldDB" id="A0A5S3QNT5"/>
<protein>
    <recommendedName>
        <fullName evidence="3 13">Flagellar biosynthesis protein FlhF</fullName>
    </recommendedName>
</protein>
<dbReference type="SMART" id="SM00382">
    <property type="entry name" value="AAA"/>
    <property type="match status" value="1"/>
</dbReference>
<evidence type="ECO:0000256" key="4">
    <source>
        <dbReference type="ARBA" id="ARBA00022448"/>
    </source>
</evidence>
<dbReference type="GO" id="GO:0005886">
    <property type="term" value="C:plasma membrane"/>
    <property type="evidence" value="ECO:0007669"/>
    <property type="project" value="UniProtKB-SubCell"/>
</dbReference>
<dbReference type="FunFam" id="3.40.50.300:FF:000695">
    <property type="entry name" value="Flagellar biosynthesis regulator FlhF"/>
    <property type="match status" value="1"/>
</dbReference>
<keyword evidence="11" id="KW-1006">Bacterial flagellum protein export</keyword>
<feature type="domain" description="SRP54-type proteins GTP-binding" evidence="15">
    <location>
        <begin position="173"/>
        <end position="364"/>
    </location>
</feature>
<dbReference type="GO" id="GO:0005047">
    <property type="term" value="F:signal recognition particle binding"/>
    <property type="evidence" value="ECO:0007669"/>
    <property type="project" value="TreeGrafter"/>
</dbReference>
<dbReference type="Gene3D" id="1.20.120.1380">
    <property type="entry name" value="Flagellar FlhF biosynthesis protein, N domain"/>
    <property type="match status" value="1"/>
</dbReference>